<dbReference type="Gene3D" id="1.20.200.10">
    <property type="entry name" value="Fumarase/aspartase (Central domain)"/>
    <property type="match status" value="1"/>
</dbReference>
<gene>
    <name evidence="11" type="ORF">MCOR_10423</name>
</gene>
<dbReference type="InterPro" id="IPR022313">
    <property type="entry name" value="Phe/His_NH3-lyase_AS"/>
</dbReference>
<proteinExistence type="inferred from homology"/>
<dbReference type="CDD" id="cd00332">
    <property type="entry name" value="PAL-HAL"/>
    <property type="match status" value="1"/>
</dbReference>
<comment type="similarity">
    <text evidence="2 8">Belongs to the PAL/histidase family.</text>
</comment>
<dbReference type="FunFam" id="1.20.200.10:FF:000003">
    <property type="entry name" value="Histidine ammonia-lyase"/>
    <property type="match status" value="1"/>
</dbReference>
<dbReference type="FunFam" id="1.10.275.10:FF:000005">
    <property type="entry name" value="Histidine ammonia-lyase"/>
    <property type="match status" value="1"/>
</dbReference>
<dbReference type="EMBL" id="CACVKT020001843">
    <property type="protein sequence ID" value="CAC5372273.1"/>
    <property type="molecule type" value="Genomic_DNA"/>
</dbReference>
<dbReference type="Pfam" id="PF00221">
    <property type="entry name" value="Lyase_aromatic"/>
    <property type="match status" value="1"/>
</dbReference>
<dbReference type="GO" id="GO:0019557">
    <property type="term" value="P:L-histidine catabolic process to glutamate and formate"/>
    <property type="evidence" value="ECO:0007669"/>
    <property type="project" value="UniProtKB-UniPathway"/>
</dbReference>
<feature type="region of interest" description="Disordered" evidence="10">
    <location>
        <begin position="562"/>
        <end position="588"/>
    </location>
</feature>
<dbReference type="SUPFAM" id="SSF48557">
    <property type="entry name" value="L-aspartase-like"/>
    <property type="match status" value="1"/>
</dbReference>
<dbReference type="InterPro" id="IPR001106">
    <property type="entry name" value="Aromatic_Lyase"/>
</dbReference>
<keyword evidence="5 9" id="KW-0369">Histidine metabolism</keyword>
<dbReference type="GO" id="GO:0004397">
    <property type="term" value="F:histidine ammonia-lyase activity"/>
    <property type="evidence" value="ECO:0007669"/>
    <property type="project" value="UniProtKB-EC"/>
</dbReference>
<sequence>MKLSARVRGDWFAVPCKGAESVKWLAEETLRRYYKAKSSSGHAIEKVFEVRKAKGGAILDQDDAIKHVLDDNDFVTMTVDAEQKVQKARDLLEDIVDKNKLVYGITTGFGKFARVNVEKDKLIELQENLIRSHAAGVGPPLSPERTRMLLALRINVLTKGYSGISMANLRKYIKAFNASCLPWIPEKGTVGASGDLAPLSHLALGMMGEGKMWSPKSGWADAKYVLEFNNLEPIKLGPKEGLALINGTQLIAALGAEAVERAESIARQADVVAAFTLDVLKGTTRAFDSNIQSIRPHKGQINVASRLRSLLHSDTHPSEIAESHRFCDRVQDAYTLRCCPQVHGIVNDTIDFVKGILTTEVNSATDNPVSFSYRHIYSILALDYLAIGVHELANMSERRIERLVNPAYSELPAFLTPEGGLNSGFMIAHCTAAALVSENKVLCHPASVDSLTTSAGTEDHVSMGGFSARKCLRVVEHVEQVIAIELLSACQAMEFLRPLKSTPPLEEVYKLVRNVVGPWTRDRYMAPDIEAATKLLQEEKVWYKVKPFIDNYHSQQHVETRVFSPTSIGRPEGPAPKRRKTTSLSRRN</sequence>
<protein>
    <recommendedName>
        <fullName evidence="4 9">Histidine ammonia-lyase</fullName>
        <ecNumber evidence="3 9">4.3.1.3</ecNumber>
    </recommendedName>
</protein>
<dbReference type="AlphaFoldDB" id="A0A6J8AR27"/>
<dbReference type="OrthoDB" id="10051290at2759"/>
<dbReference type="EC" id="4.3.1.3" evidence="3 9"/>
<dbReference type="Gene3D" id="1.10.275.10">
    <property type="entry name" value="Fumarase/aspartase (N-terminal domain)"/>
    <property type="match status" value="1"/>
</dbReference>
<evidence type="ECO:0000313" key="11">
    <source>
        <dbReference type="EMBL" id="CAC5372273.1"/>
    </source>
</evidence>
<dbReference type="InterPro" id="IPR005921">
    <property type="entry name" value="HutH"/>
</dbReference>
<dbReference type="GO" id="GO:0019556">
    <property type="term" value="P:L-histidine catabolic process to glutamate and formamide"/>
    <property type="evidence" value="ECO:0007669"/>
    <property type="project" value="UniProtKB-UniPathway"/>
</dbReference>
<accession>A0A6J8AR27</accession>
<comment type="pathway">
    <text evidence="1 9">Amino-acid degradation; L-histidine degradation into L-glutamate; N-formimidoyl-L-glutamate from L-histidine: step 1/3.</text>
</comment>
<dbReference type="GO" id="GO:0005737">
    <property type="term" value="C:cytoplasm"/>
    <property type="evidence" value="ECO:0007669"/>
    <property type="project" value="InterPro"/>
</dbReference>
<evidence type="ECO:0000313" key="12">
    <source>
        <dbReference type="Proteomes" id="UP000507470"/>
    </source>
</evidence>
<evidence type="ECO:0000256" key="1">
    <source>
        <dbReference type="ARBA" id="ARBA00005113"/>
    </source>
</evidence>
<dbReference type="PANTHER" id="PTHR10362">
    <property type="entry name" value="HISTIDINE AMMONIA-LYASE"/>
    <property type="match status" value="1"/>
</dbReference>
<evidence type="ECO:0000256" key="10">
    <source>
        <dbReference type="SAM" id="MobiDB-lite"/>
    </source>
</evidence>
<dbReference type="Proteomes" id="UP000507470">
    <property type="component" value="Unassembled WGS sequence"/>
</dbReference>
<feature type="compositionally biased region" description="Basic residues" evidence="10">
    <location>
        <begin position="576"/>
        <end position="588"/>
    </location>
</feature>
<organism evidence="11 12">
    <name type="scientific">Mytilus coruscus</name>
    <name type="common">Sea mussel</name>
    <dbReference type="NCBI Taxonomy" id="42192"/>
    <lineage>
        <taxon>Eukaryota</taxon>
        <taxon>Metazoa</taxon>
        <taxon>Spiralia</taxon>
        <taxon>Lophotrochozoa</taxon>
        <taxon>Mollusca</taxon>
        <taxon>Bivalvia</taxon>
        <taxon>Autobranchia</taxon>
        <taxon>Pteriomorphia</taxon>
        <taxon>Mytilida</taxon>
        <taxon>Mytiloidea</taxon>
        <taxon>Mytilidae</taxon>
        <taxon>Mytilinae</taxon>
        <taxon>Mytilus</taxon>
    </lineage>
</organism>
<dbReference type="NCBIfam" id="TIGR01225">
    <property type="entry name" value="hutH"/>
    <property type="match status" value="1"/>
</dbReference>
<evidence type="ECO:0000256" key="8">
    <source>
        <dbReference type="RuleBase" id="RU003954"/>
    </source>
</evidence>
<reference evidence="11 12" key="1">
    <citation type="submission" date="2020-06" db="EMBL/GenBank/DDBJ databases">
        <authorList>
            <person name="Li R."/>
            <person name="Bekaert M."/>
        </authorList>
    </citation>
    <scope>NUCLEOTIDE SEQUENCE [LARGE SCALE GENOMIC DNA]</scope>
    <source>
        <strain evidence="12">wild</strain>
    </source>
</reference>
<keyword evidence="6 8" id="KW-0456">Lyase</keyword>
<evidence type="ECO:0000256" key="5">
    <source>
        <dbReference type="ARBA" id="ARBA00022808"/>
    </source>
</evidence>
<evidence type="ECO:0000256" key="3">
    <source>
        <dbReference type="ARBA" id="ARBA00012994"/>
    </source>
</evidence>
<evidence type="ECO:0000256" key="9">
    <source>
        <dbReference type="RuleBase" id="RU004479"/>
    </source>
</evidence>
<name>A0A6J8AR27_MYTCO</name>
<comment type="catalytic activity">
    <reaction evidence="7 9">
        <text>L-histidine = trans-urocanate + NH4(+)</text>
        <dbReference type="Rhea" id="RHEA:21232"/>
        <dbReference type="ChEBI" id="CHEBI:17771"/>
        <dbReference type="ChEBI" id="CHEBI:28938"/>
        <dbReference type="ChEBI" id="CHEBI:57595"/>
        <dbReference type="EC" id="4.3.1.3"/>
    </reaction>
</comment>
<keyword evidence="12" id="KW-1185">Reference proteome</keyword>
<dbReference type="InterPro" id="IPR024083">
    <property type="entry name" value="Fumarase/histidase_N"/>
</dbReference>
<dbReference type="InterPro" id="IPR008948">
    <property type="entry name" value="L-Aspartase-like"/>
</dbReference>
<evidence type="ECO:0000256" key="4">
    <source>
        <dbReference type="ARBA" id="ARBA00017271"/>
    </source>
</evidence>
<evidence type="ECO:0000256" key="6">
    <source>
        <dbReference type="ARBA" id="ARBA00023239"/>
    </source>
</evidence>
<dbReference type="PROSITE" id="PS00488">
    <property type="entry name" value="PAL_HISTIDASE"/>
    <property type="match status" value="1"/>
</dbReference>
<evidence type="ECO:0000256" key="7">
    <source>
        <dbReference type="ARBA" id="ARBA00049269"/>
    </source>
</evidence>
<evidence type="ECO:0000256" key="2">
    <source>
        <dbReference type="ARBA" id="ARBA00007238"/>
    </source>
</evidence>
<dbReference type="UniPathway" id="UPA00379">
    <property type="reaction ID" value="UER00549"/>
</dbReference>
<dbReference type="NCBIfam" id="NF006871">
    <property type="entry name" value="PRK09367.1"/>
    <property type="match status" value="1"/>
</dbReference>